<dbReference type="Proteomes" id="UP000194641">
    <property type="component" value="Unassembled WGS sequence"/>
</dbReference>
<dbReference type="EMBL" id="JOPA01000037">
    <property type="protein sequence ID" value="OUI91406.1"/>
    <property type="molecule type" value="Genomic_DNA"/>
</dbReference>
<evidence type="ECO:0000313" key="1">
    <source>
        <dbReference type="EMBL" id="OUI91406.1"/>
    </source>
</evidence>
<evidence type="ECO:0008006" key="3">
    <source>
        <dbReference type="Google" id="ProtNLM"/>
    </source>
</evidence>
<organism evidence="1 2">
    <name type="scientific">Acetobacter indonesiensis</name>
    <dbReference type="NCBI Taxonomy" id="104101"/>
    <lineage>
        <taxon>Bacteria</taxon>
        <taxon>Pseudomonadati</taxon>
        <taxon>Pseudomonadota</taxon>
        <taxon>Alphaproteobacteria</taxon>
        <taxon>Acetobacterales</taxon>
        <taxon>Acetobacteraceae</taxon>
        <taxon>Acetobacter</taxon>
    </lineage>
</organism>
<proteinExistence type="predicted"/>
<name>A0A252AP01_9PROT</name>
<dbReference type="AlphaFoldDB" id="A0A252AP01"/>
<reference evidence="2" key="1">
    <citation type="submission" date="2014-06" db="EMBL/GenBank/DDBJ databases">
        <authorList>
            <person name="Winans N.J."/>
            <person name="Newell P.D."/>
            <person name="Douglas A.E."/>
        </authorList>
    </citation>
    <scope>NUCLEOTIDE SEQUENCE [LARGE SCALE GENOMIC DNA]</scope>
</reference>
<comment type="caution">
    <text evidence="1">The sequence shown here is derived from an EMBL/GenBank/DDBJ whole genome shotgun (WGS) entry which is preliminary data.</text>
</comment>
<protein>
    <recommendedName>
        <fullName evidence="3">IrrE N-terminal-like domain-containing protein</fullName>
    </recommendedName>
</protein>
<evidence type="ECO:0000313" key="2">
    <source>
        <dbReference type="Proteomes" id="UP000194641"/>
    </source>
</evidence>
<gene>
    <name evidence="1" type="ORF">HK17_11720</name>
</gene>
<sequence length="223" mass="25594">MHEAKKLSKILERLSDKKEFPVDPNQVAEMLCGLTPIECFRFIKVDMDDNVLKGGFVNTKRLTTLAGLYGDEINIACVFYSRNLTVSEERFCVIKELMHAIDPVDISTVNKPEHLISLIQHLSLSREILYGKFMKGITEETIRPLVDTMGDWRALLVMVPEKEREAVIESYKKNEITKEGIAAYFEIPKNYADAIIDNDFWDFIMTLWLGLDEFLDHTKAEAA</sequence>
<accession>A0A252AP01</accession>